<dbReference type="PANTHER" id="PTHR43683:SF1">
    <property type="entry name" value="MULTIDRUG EFFLUX PROTEIN YFMO"/>
    <property type="match status" value="1"/>
</dbReference>
<gene>
    <name evidence="9" type="ORF">MBBAR_3c01170</name>
</gene>
<dbReference type="PROSITE" id="PS50850">
    <property type="entry name" value="MFS"/>
    <property type="match status" value="1"/>
</dbReference>
<keyword evidence="2 6" id="KW-0812">Transmembrane</keyword>
<feature type="transmembrane region" description="Helical" evidence="6">
    <location>
        <begin position="341"/>
        <end position="361"/>
    </location>
</feature>
<comment type="subcellular location">
    <subcellularLocation>
        <location evidence="1">Membrane</location>
        <topology evidence="1">Multi-pass membrane protein</topology>
    </subcellularLocation>
</comment>
<dbReference type="OrthoDB" id="8919at2157"/>
<dbReference type="SUPFAM" id="SSF103473">
    <property type="entry name" value="MFS general substrate transporter"/>
    <property type="match status" value="1"/>
</dbReference>
<evidence type="ECO:0000256" key="1">
    <source>
        <dbReference type="ARBA" id="ARBA00004141"/>
    </source>
</evidence>
<evidence type="ECO:0008006" key="11">
    <source>
        <dbReference type="Google" id="ProtNLM"/>
    </source>
</evidence>
<dbReference type="GO" id="GO:0016020">
    <property type="term" value="C:membrane"/>
    <property type="evidence" value="ECO:0007669"/>
    <property type="project" value="UniProtKB-SubCell"/>
</dbReference>
<dbReference type="InterPro" id="IPR053200">
    <property type="entry name" value="YfmO-like"/>
</dbReference>
<evidence type="ECO:0000256" key="4">
    <source>
        <dbReference type="ARBA" id="ARBA00023136"/>
    </source>
</evidence>
<dbReference type="EMBL" id="JXMW01000003">
    <property type="protein sequence ID" value="OQD59461.1"/>
    <property type="molecule type" value="Genomic_DNA"/>
</dbReference>
<feature type="transmembrane region" description="Helical" evidence="6">
    <location>
        <begin position="277"/>
        <end position="295"/>
    </location>
</feature>
<proteinExistence type="predicted"/>
<dbReference type="InterPro" id="IPR011701">
    <property type="entry name" value="MFS"/>
</dbReference>
<sequence length="570" mass="61629">MSSTESIKNEGLPSSAWLLFIAIIAALMGMGLIGPVLPTLSTQLGASPSEVTLLYSSYNIVMAIGALITGAISTRLGLKKALLIGIIIIGVFAAIAGFATNIWTIIGLRGIWALGSSLFFATGLAAMVTVAGVSKTKSIVLFEAAVGIGVAAGPLIGGILGQFSWRYPFIGIGVMMVIVFLLLFTKLPNVKEDLGTKSNTSLKEPFRAMKNRSIAVLGIANSLYNFGFFTLLAYSPLILGLNPFNIGLIFLGWGILLGISSYFIAPRLEKTFGTIKSLYAMLILFTILLLVMGIFTSDLLIISGCIIISGLLFGNSNSLFTNAVMTTSPVEASTTSAAFSFLRMIGGAIAPFLAGILAELYAPNIPFIVGSCFVISSIIVIVLNRNYISPKSKIESKKPKQTLSNQTISKQTLSNQTLKVKDFMISDVISIPPNAEIKDLLKLFSKHHIGGVPVVNNQNKLIEMVSDGDIIRYLAPKEYSAHDFIYSILIEEGESEQEVLNDKITDSIDNLIPKRKLYYLDEDDTLEKAIQILSQNEFKKLPVLDSNKHVIGIISRGDINNILMKMLAHR</sequence>
<feature type="transmembrane region" description="Helical" evidence="6">
    <location>
        <begin position="214"/>
        <end position="234"/>
    </location>
</feature>
<feature type="transmembrane region" description="Helical" evidence="6">
    <location>
        <begin position="81"/>
        <end position="106"/>
    </location>
</feature>
<dbReference type="Proteomes" id="UP000191661">
    <property type="component" value="Unassembled WGS sequence"/>
</dbReference>
<organism evidence="9 10">
    <name type="scientific">Methanobrevibacter arboriphilus JCM 13429 = DSM 1125</name>
    <dbReference type="NCBI Taxonomy" id="1300164"/>
    <lineage>
        <taxon>Archaea</taxon>
        <taxon>Methanobacteriati</taxon>
        <taxon>Methanobacteriota</taxon>
        <taxon>Methanomada group</taxon>
        <taxon>Methanobacteria</taxon>
        <taxon>Methanobacteriales</taxon>
        <taxon>Methanobacteriaceae</taxon>
        <taxon>Methanobrevibacter</taxon>
    </lineage>
</organism>
<evidence type="ECO:0000259" key="8">
    <source>
        <dbReference type="PROSITE" id="PS51371"/>
    </source>
</evidence>
<feature type="transmembrane region" description="Helical" evidence="6">
    <location>
        <begin position="12"/>
        <end position="33"/>
    </location>
</feature>
<name>A0A1V6N464_METAZ</name>
<dbReference type="InterPro" id="IPR036259">
    <property type="entry name" value="MFS_trans_sf"/>
</dbReference>
<dbReference type="PANTHER" id="PTHR43683">
    <property type="entry name" value="MULTIDRUG EFFLUX PROTEIN YFMO"/>
    <property type="match status" value="1"/>
</dbReference>
<feature type="transmembrane region" description="Helical" evidence="6">
    <location>
        <begin position="367"/>
        <end position="388"/>
    </location>
</feature>
<feature type="transmembrane region" description="Helical" evidence="6">
    <location>
        <begin position="140"/>
        <end position="161"/>
    </location>
</feature>
<dbReference type="GO" id="GO:0022857">
    <property type="term" value="F:transmembrane transporter activity"/>
    <property type="evidence" value="ECO:0007669"/>
    <property type="project" value="InterPro"/>
</dbReference>
<protein>
    <recommendedName>
        <fullName evidence="11">Transporter protein</fullName>
    </recommendedName>
</protein>
<dbReference type="Gene3D" id="3.10.580.10">
    <property type="entry name" value="CBS-domain"/>
    <property type="match status" value="1"/>
</dbReference>
<dbReference type="RefSeq" id="WP_080459692.1">
    <property type="nucleotide sequence ID" value="NZ_JXMW01000003.1"/>
</dbReference>
<comment type="caution">
    <text evidence="9">The sequence shown here is derived from an EMBL/GenBank/DDBJ whole genome shotgun (WGS) entry which is preliminary data.</text>
</comment>
<reference evidence="9 10" key="1">
    <citation type="submission" date="2014-12" db="EMBL/GenBank/DDBJ databases">
        <title>Genome sequence of Methanobrevibacter arboriphilicus DH1, DSM1125.</title>
        <authorList>
            <person name="Poehlein A."/>
            <person name="Thauer R.K."/>
            <person name="Seedorf H."/>
            <person name="Daniel R."/>
        </authorList>
    </citation>
    <scope>NUCLEOTIDE SEQUENCE [LARGE SCALE GENOMIC DNA]</scope>
    <source>
        <strain evidence="9 10">DH1</strain>
    </source>
</reference>
<feature type="transmembrane region" description="Helical" evidence="6">
    <location>
        <begin position="246"/>
        <end position="265"/>
    </location>
</feature>
<dbReference type="InterPro" id="IPR020846">
    <property type="entry name" value="MFS_dom"/>
</dbReference>
<dbReference type="PRINTS" id="PR01035">
    <property type="entry name" value="TCRTETA"/>
</dbReference>
<feature type="domain" description="CBS" evidence="8">
    <location>
        <begin position="511"/>
        <end position="569"/>
    </location>
</feature>
<dbReference type="Gene3D" id="1.20.1250.20">
    <property type="entry name" value="MFS general substrate transporter like domains"/>
    <property type="match status" value="1"/>
</dbReference>
<dbReference type="SMART" id="SM00116">
    <property type="entry name" value="CBS"/>
    <property type="match status" value="2"/>
</dbReference>
<feature type="domain" description="Major facilitator superfamily (MFS) profile" evidence="7">
    <location>
        <begin position="15"/>
        <end position="388"/>
    </location>
</feature>
<dbReference type="Pfam" id="PF07690">
    <property type="entry name" value="MFS_1"/>
    <property type="match status" value="1"/>
</dbReference>
<keyword evidence="10" id="KW-1185">Reference proteome</keyword>
<evidence type="ECO:0000313" key="10">
    <source>
        <dbReference type="Proteomes" id="UP000191661"/>
    </source>
</evidence>
<feature type="transmembrane region" description="Helical" evidence="6">
    <location>
        <begin position="301"/>
        <end position="320"/>
    </location>
</feature>
<dbReference type="Pfam" id="PF00571">
    <property type="entry name" value="CBS"/>
    <property type="match status" value="2"/>
</dbReference>
<keyword evidence="5" id="KW-0129">CBS domain</keyword>
<dbReference type="InterPro" id="IPR046342">
    <property type="entry name" value="CBS_dom_sf"/>
</dbReference>
<dbReference type="SUPFAM" id="SSF54631">
    <property type="entry name" value="CBS-domain pair"/>
    <property type="match status" value="1"/>
</dbReference>
<evidence type="ECO:0000259" key="7">
    <source>
        <dbReference type="PROSITE" id="PS50850"/>
    </source>
</evidence>
<feature type="transmembrane region" description="Helical" evidence="6">
    <location>
        <begin position="53"/>
        <end position="74"/>
    </location>
</feature>
<dbReference type="CDD" id="cd17474">
    <property type="entry name" value="MFS_YfmO_like"/>
    <property type="match status" value="1"/>
</dbReference>
<evidence type="ECO:0000256" key="6">
    <source>
        <dbReference type="SAM" id="Phobius"/>
    </source>
</evidence>
<dbReference type="PROSITE" id="PS51371">
    <property type="entry name" value="CBS"/>
    <property type="match status" value="2"/>
</dbReference>
<keyword evidence="3 6" id="KW-1133">Transmembrane helix</keyword>
<dbReference type="InterPro" id="IPR001958">
    <property type="entry name" value="Tet-R_TetA/multi-R_MdtG-like"/>
</dbReference>
<dbReference type="InterPro" id="IPR000644">
    <property type="entry name" value="CBS_dom"/>
</dbReference>
<evidence type="ECO:0000256" key="3">
    <source>
        <dbReference type="ARBA" id="ARBA00022989"/>
    </source>
</evidence>
<dbReference type="AlphaFoldDB" id="A0A1V6N464"/>
<feature type="transmembrane region" description="Helical" evidence="6">
    <location>
        <begin position="167"/>
        <end position="184"/>
    </location>
</feature>
<feature type="transmembrane region" description="Helical" evidence="6">
    <location>
        <begin position="112"/>
        <end position="133"/>
    </location>
</feature>
<feature type="domain" description="CBS" evidence="8">
    <location>
        <begin position="424"/>
        <end position="484"/>
    </location>
</feature>
<accession>A0A1V6N464</accession>
<evidence type="ECO:0000256" key="2">
    <source>
        <dbReference type="ARBA" id="ARBA00022692"/>
    </source>
</evidence>
<keyword evidence="4 6" id="KW-0472">Membrane</keyword>
<evidence type="ECO:0000313" key="9">
    <source>
        <dbReference type="EMBL" id="OQD59461.1"/>
    </source>
</evidence>
<evidence type="ECO:0000256" key="5">
    <source>
        <dbReference type="PROSITE-ProRule" id="PRU00703"/>
    </source>
</evidence>